<feature type="compositionally biased region" description="Low complexity" evidence="2">
    <location>
        <begin position="71"/>
        <end position="84"/>
    </location>
</feature>
<protein>
    <recommendedName>
        <fullName evidence="3">Xylanolytic transcriptional activator regulatory domain-containing protein</fullName>
    </recommendedName>
</protein>
<dbReference type="CDD" id="cd12148">
    <property type="entry name" value="fungal_TF_MHR"/>
    <property type="match status" value="1"/>
</dbReference>
<feature type="compositionally biased region" description="Basic and acidic residues" evidence="2">
    <location>
        <begin position="86"/>
        <end position="103"/>
    </location>
</feature>
<evidence type="ECO:0000256" key="2">
    <source>
        <dbReference type="SAM" id="MobiDB-lite"/>
    </source>
</evidence>
<keyword evidence="1" id="KW-0539">Nucleus</keyword>
<dbReference type="SMART" id="SM00906">
    <property type="entry name" value="Fungal_trans"/>
    <property type="match status" value="1"/>
</dbReference>
<dbReference type="AlphaFoldDB" id="A0A9W9PDU1"/>
<feature type="domain" description="Xylanolytic transcriptional activator regulatory" evidence="3">
    <location>
        <begin position="293"/>
        <end position="365"/>
    </location>
</feature>
<dbReference type="Proteomes" id="UP001147733">
    <property type="component" value="Unassembled WGS sequence"/>
</dbReference>
<dbReference type="OrthoDB" id="103819at2759"/>
<dbReference type="PANTHER" id="PTHR46910:SF5">
    <property type="entry name" value="ZN(II)2CYS6 TRANSCRIPTION FACTOR (EUROFUNG)"/>
    <property type="match status" value="1"/>
</dbReference>
<reference evidence="4" key="2">
    <citation type="journal article" date="2023" name="IMA Fungus">
        <title>Comparative genomic study of the Penicillium genus elucidates a diverse pangenome and 15 lateral gene transfer events.</title>
        <authorList>
            <person name="Petersen C."/>
            <person name="Sorensen T."/>
            <person name="Nielsen M.R."/>
            <person name="Sondergaard T.E."/>
            <person name="Sorensen J.L."/>
            <person name="Fitzpatrick D.A."/>
            <person name="Frisvad J.C."/>
            <person name="Nielsen K.L."/>
        </authorList>
    </citation>
    <scope>NUCLEOTIDE SEQUENCE</scope>
    <source>
        <strain evidence="4">IBT 23319</strain>
    </source>
</reference>
<dbReference type="PANTHER" id="PTHR46910">
    <property type="entry name" value="TRANSCRIPTION FACTOR PDR1"/>
    <property type="match status" value="1"/>
</dbReference>
<comment type="caution">
    <text evidence="4">The sequence shown here is derived from an EMBL/GenBank/DDBJ whole genome shotgun (WGS) entry which is preliminary data.</text>
</comment>
<dbReference type="InterPro" id="IPR007219">
    <property type="entry name" value="XnlR_reg_dom"/>
</dbReference>
<dbReference type="GO" id="GO:0006351">
    <property type="term" value="P:DNA-templated transcription"/>
    <property type="evidence" value="ECO:0007669"/>
    <property type="project" value="InterPro"/>
</dbReference>
<evidence type="ECO:0000313" key="5">
    <source>
        <dbReference type="Proteomes" id="UP001147733"/>
    </source>
</evidence>
<feature type="region of interest" description="Disordered" evidence="2">
    <location>
        <begin position="45"/>
        <end position="106"/>
    </location>
</feature>
<dbReference type="EMBL" id="JAPQKT010000001">
    <property type="protein sequence ID" value="KAJ5242657.1"/>
    <property type="molecule type" value="Genomic_DNA"/>
</dbReference>
<dbReference type="GeneID" id="81379071"/>
<gene>
    <name evidence="4" type="ORF">N7469_000984</name>
</gene>
<name>A0A9W9PDU1_PENCI</name>
<dbReference type="GO" id="GO:0008270">
    <property type="term" value="F:zinc ion binding"/>
    <property type="evidence" value="ECO:0007669"/>
    <property type="project" value="InterPro"/>
</dbReference>
<proteinExistence type="predicted"/>
<dbReference type="Pfam" id="PF04082">
    <property type="entry name" value="Fungal_trans"/>
    <property type="match status" value="1"/>
</dbReference>
<dbReference type="GO" id="GO:0003700">
    <property type="term" value="F:DNA-binding transcription factor activity"/>
    <property type="evidence" value="ECO:0007669"/>
    <property type="project" value="InterPro"/>
</dbReference>
<accession>A0A9W9PDU1</accession>
<dbReference type="InterPro" id="IPR050987">
    <property type="entry name" value="AtrR-like"/>
</dbReference>
<evidence type="ECO:0000256" key="1">
    <source>
        <dbReference type="ARBA" id="ARBA00023242"/>
    </source>
</evidence>
<evidence type="ECO:0000259" key="3">
    <source>
        <dbReference type="SMART" id="SM00906"/>
    </source>
</evidence>
<sequence>MRRPLEFRHGTPFSEEKLQAIKCDKKAKCERCALIGVSCTRQRIKGRRSRRKAQIETSDARPLRNGLQERGQGPRIGSGPSSPSDILHRASRSHERPINDSEHPNNSTTLIQQELDSNSNLSASRTRALEHALTIVKTFATASHQGDHPMHHAEDEDRDKFVLEKIPPELYFMMIHGANRMEMEGLQWTDHLSSQTIERMSLAIMSDTVHGQIALHYKLCILSKATVYASRWLRVCPSEHMSDYLDRSRKQYAAAALECLRKIDFSRSPSISMLQALLAGGAVVQLHGDTTRSWFLISLASRALVALGYHKMTNFNIASNEANEIRRCIYYCYYMDKTSSMLLVRPSSLPDLPFNPADLVHIDINQPISVHVKMLVKLARVQDVALSLMLNPSQQTLPAKDHVLKDIHAELISIGNEIHQLRGQPNAHEPSVLIEWDTVDFTFFSIATTVLRLDSDSLQDVTRREECLQYARKALHSMQACQKYIPVKSSITPDYLFWYDPGSTSTVRICIKQKTHRTVLFYPLTPFFVIFCNVVATSNLHDLKLLEEVTVTISRLKEQCTIGMNLHKLLSELIGLCAELHEMPPDRYPRLICNPDGNQAQVLTVPGRDPLGANTDISTQTALPTPGQDDMVPAGVSTFAPGGSNYHENEESARKRVSIWDDGLMTELFNVQPSVEWLDIECVDMIHGFQS</sequence>
<evidence type="ECO:0000313" key="4">
    <source>
        <dbReference type="EMBL" id="KAJ5242657.1"/>
    </source>
</evidence>
<dbReference type="RefSeq" id="XP_056505661.1">
    <property type="nucleotide sequence ID" value="XM_056639904.1"/>
</dbReference>
<reference evidence="4" key="1">
    <citation type="submission" date="2022-11" db="EMBL/GenBank/DDBJ databases">
        <authorList>
            <person name="Petersen C."/>
        </authorList>
    </citation>
    <scope>NUCLEOTIDE SEQUENCE</scope>
    <source>
        <strain evidence="4">IBT 23319</strain>
    </source>
</reference>
<dbReference type="GO" id="GO:0003677">
    <property type="term" value="F:DNA binding"/>
    <property type="evidence" value="ECO:0007669"/>
    <property type="project" value="InterPro"/>
</dbReference>
<organism evidence="4 5">
    <name type="scientific">Penicillium citrinum</name>
    <dbReference type="NCBI Taxonomy" id="5077"/>
    <lineage>
        <taxon>Eukaryota</taxon>
        <taxon>Fungi</taxon>
        <taxon>Dikarya</taxon>
        <taxon>Ascomycota</taxon>
        <taxon>Pezizomycotina</taxon>
        <taxon>Eurotiomycetes</taxon>
        <taxon>Eurotiomycetidae</taxon>
        <taxon>Eurotiales</taxon>
        <taxon>Aspergillaceae</taxon>
        <taxon>Penicillium</taxon>
    </lineage>
</organism>
<keyword evidence="5" id="KW-1185">Reference proteome</keyword>